<evidence type="ECO:0000313" key="1">
    <source>
        <dbReference type="EMBL" id="MBX51986.1"/>
    </source>
</evidence>
<organism evidence="1">
    <name type="scientific">Rhizophora mucronata</name>
    <name type="common">Asiatic mangrove</name>
    <dbReference type="NCBI Taxonomy" id="61149"/>
    <lineage>
        <taxon>Eukaryota</taxon>
        <taxon>Viridiplantae</taxon>
        <taxon>Streptophyta</taxon>
        <taxon>Embryophyta</taxon>
        <taxon>Tracheophyta</taxon>
        <taxon>Spermatophyta</taxon>
        <taxon>Magnoliopsida</taxon>
        <taxon>eudicotyledons</taxon>
        <taxon>Gunneridae</taxon>
        <taxon>Pentapetalae</taxon>
        <taxon>rosids</taxon>
        <taxon>fabids</taxon>
        <taxon>Malpighiales</taxon>
        <taxon>Rhizophoraceae</taxon>
        <taxon>Rhizophora</taxon>
    </lineage>
</organism>
<proteinExistence type="predicted"/>
<name>A0A2P2PB47_RHIMU</name>
<dbReference type="AlphaFoldDB" id="A0A2P2PB47"/>
<dbReference type="EMBL" id="GGEC01071502">
    <property type="protein sequence ID" value="MBX51986.1"/>
    <property type="molecule type" value="Transcribed_RNA"/>
</dbReference>
<sequence length="28" mass="3318">MYCILAKGFDSKMFMLFEELSFLVLLID</sequence>
<reference evidence="1" key="1">
    <citation type="submission" date="2018-02" db="EMBL/GenBank/DDBJ databases">
        <title>Rhizophora mucronata_Transcriptome.</title>
        <authorList>
            <person name="Meera S.P."/>
            <person name="Sreeshan A."/>
            <person name="Augustine A."/>
        </authorList>
    </citation>
    <scope>NUCLEOTIDE SEQUENCE</scope>
    <source>
        <tissue evidence="1">Leaf</tissue>
    </source>
</reference>
<protein>
    <submittedName>
        <fullName evidence="1">Uncharacterized protein</fullName>
    </submittedName>
</protein>
<accession>A0A2P2PB47</accession>